<evidence type="ECO:0000256" key="1">
    <source>
        <dbReference type="SAM" id="MobiDB-lite"/>
    </source>
</evidence>
<proteinExistence type="predicted"/>
<dbReference type="EMBL" id="CACRXK020000490">
    <property type="protein sequence ID" value="CAB3982333.1"/>
    <property type="molecule type" value="Genomic_DNA"/>
</dbReference>
<evidence type="ECO:0000313" key="2">
    <source>
        <dbReference type="EMBL" id="CAB3982333.1"/>
    </source>
</evidence>
<gene>
    <name evidence="2" type="ORF">PACLA_8A028751</name>
</gene>
<feature type="region of interest" description="Disordered" evidence="1">
    <location>
        <begin position="31"/>
        <end position="64"/>
    </location>
</feature>
<dbReference type="Proteomes" id="UP001152795">
    <property type="component" value="Unassembled WGS sequence"/>
</dbReference>
<protein>
    <submittedName>
        <fullName evidence="2">Uncharacterized protein</fullName>
    </submittedName>
</protein>
<comment type="caution">
    <text evidence="2">The sequence shown here is derived from an EMBL/GenBank/DDBJ whole genome shotgun (WGS) entry which is preliminary data.</text>
</comment>
<name>A0A7D9DCF0_PARCT</name>
<organism evidence="2 3">
    <name type="scientific">Paramuricea clavata</name>
    <name type="common">Red gorgonian</name>
    <name type="synonym">Violescent sea-whip</name>
    <dbReference type="NCBI Taxonomy" id="317549"/>
    <lineage>
        <taxon>Eukaryota</taxon>
        <taxon>Metazoa</taxon>
        <taxon>Cnidaria</taxon>
        <taxon>Anthozoa</taxon>
        <taxon>Octocorallia</taxon>
        <taxon>Malacalcyonacea</taxon>
        <taxon>Plexauridae</taxon>
        <taxon>Paramuricea</taxon>
    </lineage>
</organism>
<dbReference type="AlphaFoldDB" id="A0A7D9DCF0"/>
<keyword evidence="3" id="KW-1185">Reference proteome</keyword>
<accession>A0A7D9DCF0</accession>
<evidence type="ECO:0000313" key="3">
    <source>
        <dbReference type="Proteomes" id="UP001152795"/>
    </source>
</evidence>
<feature type="compositionally biased region" description="Basic and acidic residues" evidence="1">
    <location>
        <begin position="36"/>
        <end position="55"/>
    </location>
</feature>
<sequence>MSRQWCTYEGCSCEPDCSACLLANEEYRKTHTRHHAEKERSKATKSHHAEKEISKAAHPWKSSQDHWEQRREYFEKQRLKPQTEYVYCFQNMQRQNRRCCNQCYKLTEN</sequence>
<reference evidence="2" key="1">
    <citation type="submission" date="2020-04" db="EMBL/GenBank/DDBJ databases">
        <authorList>
            <person name="Alioto T."/>
            <person name="Alioto T."/>
            <person name="Gomez Garrido J."/>
        </authorList>
    </citation>
    <scope>NUCLEOTIDE SEQUENCE</scope>
    <source>
        <strain evidence="2">A484AB</strain>
    </source>
</reference>